<dbReference type="AlphaFoldDB" id="A0A1H9J0N2"/>
<evidence type="ECO:0000313" key="1">
    <source>
        <dbReference type="EMBL" id="SEQ80410.1"/>
    </source>
</evidence>
<keyword evidence="2" id="KW-1185">Reference proteome</keyword>
<organism evidence="1 2">
    <name type="scientific">Microlunatus flavus</name>
    <dbReference type="NCBI Taxonomy" id="1036181"/>
    <lineage>
        <taxon>Bacteria</taxon>
        <taxon>Bacillati</taxon>
        <taxon>Actinomycetota</taxon>
        <taxon>Actinomycetes</taxon>
        <taxon>Propionibacteriales</taxon>
        <taxon>Propionibacteriaceae</taxon>
        <taxon>Microlunatus</taxon>
    </lineage>
</organism>
<protein>
    <recommendedName>
        <fullName evidence="3">DUF2750 domain-containing protein</fullName>
    </recommendedName>
</protein>
<dbReference type="InterPro" id="IPR021284">
    <property type="entry name" value="DUF2750"/>
</dbReference>
<evidence type="ECO:0000313" key="2">
    <source>
        <dbReference type="Proteomes" id="UP000198504"/>
    </source>
</evidence>
<dbReference type="RefSeq" id="WP_091181984.1">
    <property type="nucleotide sequence ID" value="NZ_FOFA01000006.1"/>
</dbReference>
<accession>A0A1H9J0N2</accession>
<gene>
    <name evidence="1" type="ORF">SAMN05421756_10653</name>
</gene>
<dbReference type="STRING" id="1036181.SAMN05421756_10653"/>
<dbReference type="Proteomes" id="UP000198504">
    <property type="component" value="Unassembled WGS sequence"/>
</dbReference>
<reference evidence="2" key="1">
    <citation type="submission" date="2016-10" db="EMBL/GenBank/DDBJ databases">
        <authorList>
            <person name="Varghese N."/>
            <person name="Submissions S."/>
        </authorList>
    </citation>
    <scope>NUCLEOTIDE SEQUENCE [LARGE SCALE GENOMIC DNA]</scope>
    <source>
        <strain evidence="2">CGMCC 4.6856</strain>
    </source>
</reference>
<name>A0A1H9J0N2_9ACTN</name>
<proteinExistence type="predicted"/>
<dbReference type="Pfam" id="PF11042">
    <property type="entry name" value="DUF2750"/>
    <property type="match status" value="1"/>
</dbReference>
<dbReference type="EMBL" id="FOFA01000006">
    <property type="protein sequence ID" value="SEQ80410.1"/>
    <property type="molecule type" value="Genomic_DNA"/>
</dbReference>
<evidence type="ECO:0008006" key="3">
    <source>
        <dbReference type="Google" id="ProtNLM"/>
    </source>
</evidence>
<sequence length="129" mass="14114">MTVSAAQADAFYREVVEGRTVWTIRDDAGIPAPLDPFSELRAMPFWSREPRARRVVDTVAAYAGFRVDLPITLDVWCERWLPGLERDGLLVGVSWSGARATGYDTTPADMLRNLTARMPDPAGGGSTSA</sequence>
<dbReference type="OrthoDB" id="2936081at2"/>